<protein>
    <submittedName>
        <fullName evidence="1">Decarboxylase</fullName>
    </submittedName>
</protein>
<dbReference type="Pfam" id="PF17645">
    <property type="entry name" value="Amdase"/>
    <property type="match status" value="1"/>
</dbReference>
<dbReference type="EMBL" id="JAVRER010000030">
    <property type="protein sequence ID" value="MDT0417624.1"/>
    <property type="molecule type" value="Genomic_DNA"/>
</dbReference>
<proteinExistence type="predicted"/>
<gene>
    <name evidence="1" type="ORF">RM574_19260</name>
</gene>
<dbReference type="PANTHER" id="PTHR40267">
    <property type="entry name" value="BLR3294 PROTEIN"/>
    <property type="match status" value="1"/>
</dbReference>
<accession>A0ABD5E875</accession>
<name>A0ABD5E875_9ACTN</name>
<evidence type="ECO:0000313" key="2">
    <source>
        <dbReference type="Proteomes" id="UP001183607"/>
    </source>
</evidence>
<dbReference type="InterPro" id="IPR053714">
    <property type="entry name" value="Iso_Racemase_Enz_sf"/>
</dbReference>
<dbReference type="InterPro" id="IPR026286">
    <property type="entry name" value="MaiA/AMDase"/>
</dbReference>
<dbReference type="Proteomes" id="UP001183607">
    <property type="component" value="Unassembled WGS sequence"/>
</dbReference>
<reference evidence="2" key="1">
    <citation type="submission" date="2023-07" db="EMBL/GenBank/DDBJ databases">
        <title>30 novel species of actinomycetes from the DSMZ collection.</title>
        <authorList>
            <person name="Nouioui I."/>
        </authorList>
    </citation>
    <scope>NUCLEOTIDE SEQUENCE [LARGE SCALE GENOMIC DNA]</scope>
    <source>
        <strain evidence="2">DSM 41982</strain>
    </source>
</reference>
<dbReference type="Gene3D" id="3.40.50.12500">
    <property type="match status" value="1"/>
</dbReference>
<dbReference type="AlphaFoldDB" id="A0ABD5E875"/>
<evidence type="ECO:0000313" key="1">
    <source>
        <dbReference type="EMBL" id="MDT0417624.1"/>
    </source>
</evidence>
<dbReference type="PANTHER" id="PTHR40267:SF1">
    <property type="entry name" value="BLR3294 PROTEIN"/>
    <property type="match status" value="1"/>
</dbReference>
<dbReference type="RefSeq" id="WP_009068411.1">
    <property type="nucleotide sequence ID" value="NZ_JAVRER010000030.1"/>
</dbReference>
<comment type="caution">
    <text evidence="1">The sequence shown here is derived from an EMBL/GenBank/DDBJ whole genome shotgun (WGS) entry which is preliminary data.</text>
</comment>
<organism evidence="1 2">
    <name type="scientific">Streptomyces evansiae</name>
    <dbReference type="NCBI Taxonomy" id="3075535"/>
    <lineage>
        <taxon>Bacteria</taxon>
        <taxon>Bacillati</taxon>
        <taxon>Actinomycetota</taxon>
        <taxon>Actinomycetes</taxon>
        <taxon>Kitasatosporales</taxon>
        <taxon>Streptomycetaceae</taxon>
        <taxon>Streptomyces</taxon>
    </lineage>
</organism>
<sequence>MTALGFLYPGHAAEDDYPRIEQTLASDIRLPLVHVPARGGEAGWPGEALAGEAAEELRLSGAEAVVWASTLGSASGGPDEAVRQADRLAKDAGAPASGTAAAFVNAARELGMTRVSLATPYDEAQTETLAGYLRAAGFDVVRAVAGGPASPAEAADWDAEAQAKLVREAAEPGPDGVLLACTALRTAAHIPQLEVAAGRPVLTANQVSVWEALRLAERRVREPALGTLFTVLPPVRG</sequence>